<feature type="domain" description="YDG" evidence="5">
    <location>
        <begin position="416"/>
        <end position="587"/>
    </location>
</feature>
<evidence type="ECO:0000256" key="4">
    <source>
        <dbReference type="SAM" id="MobiDB-lite"/>
    </source>
</evidence>
<dbReference type="SMART" id="SM00466">
    <property type="entry name" value="SRA"/>
    <property type="match status" value="1"/>
</dbReference>
<dbReference type="PANTHER" id="PTHR45660:SF13">
    <property type="entry name" value="HISTONE-LYSINE N-METHYLTRANSFERASE SETMAR"/>
    <property type="match status" value="1"/>
</dbReference>
<feature type="compositionally biased region" description="Acidic residues" evidence="4">
    <location>
        <begin position="179"/>
        <end position="199"/>
    </location>
</feature>
<keyword evidence="7" id="KW-1185">Reference proteome</keyword>
<dbReference type="InterPro" id="IPR003105">
    <property type="entry name" value="SRA_YDG"/>
</dbReference>
<accession>A0ABD3GGB2</accession>
<organism evidence="6 7">
    <name type="scientific">Riccia sorocarpa</name>
    <dbReference type="NCBI Taxonomy" id="122646"/>
    <lineage>
        <taxon>Eukaryota</taxon>
        <taxon>Viridiplantae</taxon>
        <taxon>Streptophyta</taxon>
        <taxon>Embryophyta</taxon>
        <taxon>Marchantiophyta</taxon>
        <taxon>Marchantiopsida</taxon>
        <taxon>Marchantiidae</taxon>
        <taxon>Marchantiales</taxon>
        <taxon>Ricciaceae</taxon>
        <taxon>Riccia</taxon>
    </lineage>
</organism>
<evidence type="ECO:0000256" key="2">
    <source>
        <dbReference type="ARBA" id="ARBA00023242"/>
    </source>
</evidence>
<gene>
    <name evidence="6" type="ORF">R1sor_021181</name>
</gene>
<dbReference type="Gene3D" id="2.30.280.10">
    <property type="entry name" value="SRA-YDG"/>
    <property type="match status" value="1"/>
</dbReference>
<feature type="region of interest" description="Disordered" evidence="4">
    <location>
        <begin position="54"/>
        <end position="91"/>
    </location>
</feature>
<dbReference type="PANTHER" id="PTHR45660">
    <property type="entry name" value="HISTONE-LYSINE N-METHYLTRANSFERASE SETMAR"/>
    <property type="match status" value="1"/>
</dbReference>
<dbReference type="GO" id="GO:0005694">
    <property type="term" value="C:chromosome"/>
    <property type="evidence" value="ECO:0007669"/>
    <property type="project" value="UniProtKB-SubCell"/>
</dbReference>
<feature type="region of interest" description="Disordered" evidence="4">
    <location>
        <begin position="178"/>
        <end position="210"/>
    </location>
</feature>
<feature type="compositionally biased region" description="Basic and acidic residues" evidence="4">
    <location>
        <begin position="71"/>
        <end position="80"/>
    </location>
</feature>
<dbReference type="SUPFAM" id="SSF88697">
    <property type="entry name" value="PUA domain-like"/>
    <property type="match status" value="1"/>
</dbReference>
<keyword evidence="2 3" id="KW-0539">Nucleus</keyword>
<feature type="region of interest" description="Disordered" evidence="4">
    <location>
        <begin position="301"/>
        <end position="360"/>
    </location>
</feature>
<dbReference type="AlphaFoldDB" id="A0ABD3GGB2"/>
<dbReference type="GO" id="GO:0005634">
    <property type="term" value="C:nucleus"/>
    <property type="evidence" value="ECO:0007669"/>
    <property type="project" value="UniProtKB-SubCell"/>
</dbReference>
<evidence type="ECO:0000313" key="6">
    <source>
        <dbReference type="EMBL" id="KAL3678225.1"/>
    </source>
</evidence>
<evidence type="ECO:0000259" key="5">
    <source>
        <dbReference type="PROSITE" id="PS51015"/>
    </source>
</evidence>
<name>A0ABD3GGB2_9MARC</name>
<proteinExistence type="predicted"/>
<reference evidence="6 7" key="1">
    <citation type="submission" date="2024-09" db="EMBL/GenBank/DDBJ databases">
        <title>Chromosome-scale assembly of Riccia sorocarpa.</title>
        <authorList>
            <person name="Paukszto L."/>
        </authorList>
    </citation>
    <scope>NUCLEOTIDE SEQUENCE [LARGE SCALE GENOMIC DNA]</scope>
    <source>
        <strain evidence="6">LP-2024</strain>
        <tissue evidence="6">Aerial parts of the thallus</tissue>
    </source>
</reference>
<dbReference type="Proteomes" id="UP001633002">
    <property type="component" value="Unassembled WGS sequence"/>
</dbReference>
<dbReference type="EMBL" id="JBJQOH010000007">
    <property type="protein sequence ID" value="KAL3678225.1"/>
    <property type="molecule type" value="Genomic_DNA"/>
</dbReference>
<dbReference type="InterPro" id="IPR051357">
    <property type="entry name" value="H3K9_HMTase_SUVAR3-9"/>
</dbReference>
<dbReference type="PROSITE" id="PS51015">
    <property type="entry name" value="YDG"/>
    <property type="match status" value="1"/>
</dbReference>
<sequence length="591" mass="65562">MKASSVLTVPVLECSVVSLDMNLFSSSFGSDSAELIPELKRYLRIDNITLTSASPRTCRPDDEFEREDGEIDPRSSKWHESMLPASPGEEEESFKYLNVKEEIETRASFPPSTKPAQEFRAALKLNIEERRNAAASALGRPQVGAASSRGFSMTPAKFGLEEARLLVKQFESFECEWSTTDDEELEEGEISPSEGELEGGEFHPTWQQPEDEMKTATSLPPSAAERKEEYPFAGEYQGKNKSGLRRIHEVAEMKPVKDNKPPLDRGKGAELKRVKAEPWNAANEIECKGWMEGATNVRRAKEEPVDAAAPPQATLSNTVLNLPVSHLERKKLSQTEAFRQSDKQQELRHPEEKRADVSIDTSESVEEAVKIFRALAFHFQFEAKDGRRTSGKQPALMRAAGVMNENQLSLPGDIIGEIEGIEVGKRFSSRGEVSVTGLHRELLGGINVVVRKDAAGVETRIGTSVVFGIGDDYSDNEIGVGENDRCIYSGEGGLPSKTSKKGKDKKKLGLGLDRTPTFTDQTLTGGNLALMNSFHEKIPIRVIKGLRRGPDNRDNSKYVYAGLYQILDVLYERGKRGNMVYKFIISLPPKH</sequence>
<feature type="compositionally biased region" description="Basic and acidic residues" evidence="4">
    <location>
        <begin position="326"/>
        <end position="357"/>
    </location>
</feature>
<protein>
    <recommendedName>
        <fullName evidence="5">YDG domain-containing protein</fullName>
    </recommendedName>
</protein>
<dbReference type="InterPro" id="IPR015947">
    <property type="entry name" value="PUA-like_sf"/>
</dbReference>
<evidence type="ECO:0000256" key="3">
    <source>
        <dbReference type="PROSITE-ProRule" id="PRU00358"/>
    </source>
</evidence>
<comment type="caution">
    <text evidence="6">The sequence shown here is derived from an EMBL/GenBank/DDBJ whole genome shotgun (WGS) entry which is preliminary data.</text>
</comment>
<evidence type="ECO:0000313" key="7">
    <source>
        <dbReference type="Proteomes" id="UP001633002"/>
    </source>
</evidence>
<dbReference type="Pfam" id="PF02182">
    <property type="entry name" value="SAD_SRA"/>
    <property type="match status" value="1"/>
</dbReference>
<dbReference type="InterPro" id="IPR036987">
    <property type="entry name" value="SRA-YDG_sf"/>
</dbReference>
<evidence type="ECO:0000256" key="1">
    <source>
        <dbReference type="ARBA" id="ARBA00004286"/>
    </source>
</evidence>
<comment type="subcellular location">
    <subcellularLocation>
        <location evidence="1">Chromosome</location>
    </subcellularLocation>
    <subcellularLocation>
        <location evidence="3">Nucleus</location>
    </subcellularLocation>
</comment>